<dbReference type="Proteomes" id="UP001162834">
    <property type="component" value="Chromosome"/>
</dbReference>
<name>A0A9E7C2Q3_9ACTN</name>
<dbReference type="Gene3D" id="3.40.605.10">
    <property type="entry name" value="Aldehyde Dehydrogenase, Chain A, domain 1"/>
    <property type="match status" value="1"/>
</dbReference>
<evidence type="ECO:0000256" key="3">
    <source>
        <dbReference type="ARBA" id="ARBA00010915"/>
    </source>
</evidence>
<dbReference type="InterPro" id="IPR016161">
    <property type="entry name" value="Ald_DH/histidinol_DH"/>
</dbReference>
<dbReference type="Pfam" id="PF05893">
    <property type="entry name" value="LuxC"/>
    <property type="match status" value="1"/>
</dbReference>
<comment type="similarity">
    <text evidence="3">Belongs to the LuxC family.</text>
</comment>
<dbReference type="RefSeq" id="WP_259312703.1">
    <property type="nucleotide sequence ID" value="NZ_CP087164.1"/>
</dbReference>
<evidence type="ECO:0000256" key="2">
    <source>
        <dbReference type="ARBA" id="ARBA00004908"/>
    </source>
</evidence>
<evidence type="ECO:0000313" key="10">
    <source>
        <dbReference type="Proteomes" id="UP001162834"/>
    </source>
</evidence>
<evidence type="ECO:0000256" key="6">
    <source>
        <dbReference type="ARBA" id="ARBA00023002"/>
    </source>
</evidence>
<dbReference type="EC" id="1.2.1.50" evidence="4"/>
<accession>A0A9E7C2Q3</accession>
<dbReference type="GO" id="GO:0003995">
    <property type="term" value="F:acyl-CoA dehydrogenase activity"/>
    <property type="evidence" value="ECO:0007669"/>
    <property type="project" value="InterPro"/>
</dbReference>
<dbReference type="InterPro" id="IPR008670">
    <property type="entry name" value="CoA_reduct_LuxC"/>
</dbReference>
<dbReference type="GO" id="GO:0008218">
    <property type="term" value="P:bioluminescence"/>
    <property type="evidence" value="ECO:0007669"/>
    <property type="project" value="UniProtKB-KW"/>
</dbReference>
<comment type="pathway">
    <text evidence="2">Lipid metabolism; fatty acid reduction for biolumincescence.</text>
</comment>
<comment type="catalytic activity">
    <reaction evidence="8">
        <text>a long-chain fatty aldehyde + NADP(+) + CoA = a long-chain fatty acyl-CoA + NADPH + H(+)</text>
        <dbReference type="Rhea" id="RHEA:15437"/>
        <dbReference type="ChEBI" id="CHEBI:15378"/>
        <dbReference type="ChEBI" id="CHEBI:17176"/>
        <dbReference type="ChEBI" id="CHEBI:57287"/>
        <dbReference type="ChEBI" id="CHEBI:57783"/>
        <dbReference type="ChEBI" id="CHEBI:58349"/>
        <dbReference type="ChEBI" id="CHEBI:83139"/>
        <dbReference type="EC" id="1.2.1.50"/>
    </reaction>
</comment>
<dbReference type="GO" id="GO:0050062">
    <property type="term" value="F:long-chain-fatty-acyl-CoA reductase activity"/>
    <property type="evidence" value="ECO:0007669"/>
    <property type="project" value="UniProtKB-EC"/>
</dbReference>
<sequence length="398" mass="42787">MRVETLVPRRGEAELEEIAAALAAGPSAPPFAEELVEFCHGISRALFGDRRAKRHPELVPLASFLRRASVAALAQEFAAEARPDVVQVPRGLAFHVPPSSVDTMFVYSLAVSLLAGNRNVVRVSPRRSVTTEVLVDALNAAAADHPAVAASIAVVSYGHELEPSALLSRHADVRVIWGGDATIETIRALPLAPHATELLFGDRFSLAVLRPGAEDPADLARRLFNDAYWFDQMGCSSPRLVVGVGDGAWPALEALFDALHGEVRHRGYGLELGAVLAKRTAVYGALADRPVRRMREGGNELTVLELATLDGFDRTHPGAGLFYAATVDSLDALAGFVVRKDQTMTISGFDGTEVASLVRAVNGRGIDRIVPFGEALTFGRFWDGYDLLAELTRRVNAP</sequence>
<keyword evidence="7" id="KW-0455">Luminescence</keyword>
<dbReference type="InterPro" id="IPR016162">
    <property type="entry name" value="Ald_DH_N"/>
</dbReference>
<reference evidence="9" key="1">
    <citation type="journal article" date="2022" name="Int. J. Syst. Evol. Microbiol.">
        <title>Pseudomonas aegrilactucae sp. nov. and Pseudomonas morbosilactucae sp. nov., pathogens causing bacterial rot of lettuce in Japan.</title>
        <authorList>
            <person name="Sawada H."/>
            <person name="Fujikawa T."/>
            <person name="Satou M."/>
        </authorList>
    </citation>
    <scope>NUCLEOTIDE SEQUENCE</scope>
    <source>
        <strain evidence="9">0166_1</strain>
    </source>
</reference>
<keyword evidence="10" id="KW-1185">Reference proteome</keyword>
<evidence type="ECO:0000256" key="5">
    <source>
        <dbReference type="ARBA" id="ARBA00022857"/>
    </source>
</evidence>
<dbReference type="KEGG" id="sbae:DSM104329_05116"/>
<evidence type="ECO:0000256" key="1">
    <source>
        <dbReference type="ARBA" id="ARBA00003277"/>
    </source>
</evidence>
<proteinExistence type="inferred from homology"/>
<keyword evidence="6" id="KW-0560">Oxidoreductase</keyword>
<dbReference type="AlphaFoldDB" id="A0A9E7C2Q3"/>
<organism evidence="9 10">
    <name type="scientific">Capillimicrobium parvum</name>
    <dbReference type="NCBI Taxonomy" id="2884022"/>
    <lineage>
        <taxon>Bacteria</taxon>
        <taxon>Bacillati</taxon>
        <taxon>Actinomycetota</taxon>
        <taxon>Thermoleophilia</taxon>
        <taxon>Solirubrobacterales</taxon>
        <taxon>Capillimicrobiaceae</taxon>
        <taxon>Capillimicrobium</taxon>
    </lineage>
</organism>
<protein>
    <recommendedName>
        <fullName evidence="4">long-chain-fatty-acyl-CoA reductase</fullName>
        <ecNumber evidence="4">1.2.1.50</ecNumber>
    </recommendedName>
</protein>
<evidence type="ECO:0000256" key="7">
    <source>
        <dbReference type="ARBA" id="ARBA00023223"/>
    </source>
</evidence>
<dbReference type="EMBL" id="CP087164">
    <property type="protein sequence ID" value="UGS38686.1"/>
    <property type="molecule type" value="Genomic_DNA"/>
</dbReference>
<evidence type="ECO:0000256" key="4">
    <source>
        <dbReference type="ARBA" id="ARBA00013020"/>
    </source>
</evidence>
<keyword evidence="5" id="KW-0521">NADP</keyword>
<gene>
    <name evidence="9" type="ORF">DSM104329_05116</name>
</gene>
<evidence type="ECO:0000313" key="9">
    <source>
        <dbReference type="EMBL" id="UGS38686.1"/>
    </source>
</evidence>
<dbReference type="SUPFAM" id="SSF53720">
    <property type="entry name" value="ALDH-like"/>
    <property type="match status" value="1"/>
</dbReference>
<comment type="function">
    <text evidence="1">LuxC is the fatty acid reductase enzyme responsible for synthesis of the aldehyde substrate for the luminescent reaction catalyzed by luciferase.</text>
</comment>
<evidence type="ECO:0000256" key="8">
    <source>
        <dbReference type="ARBA" id="ARBA00049412"/>
    </source>
</evidence>